<dbReference type="AlphaFoldDB" id="A0A2G1WB71"/>
<name>A0A2G1WB71_9BACT</name>
<organism evidence="1 2">
    <name type="scientific">Rhodopirellula bahusiensis</name>
    <dbReference type="NCBI Taxonomy" id="2014065"/>
    <lineage>
        <taxon>Bacteria</taxon>
        <taxon>Pseudomonadati</taxon>
        <taxon>Planctomycetota</taxon>
        <taxon>Planctomycetia</taxon>
        <taxon>Pirellulales</taxon>
        <taxon>Pirellulaceae</taxon>
        <taxon>Rhodopirellula</taxon>
    </lineage>
</organism>
<gene>
    <name evidence="1" type="ORF">CEE69_06590</name>
</gene>
<evidence type="ECO:0000313" key="1">
    <source>
        <dbReference type="EMBL" id="PHQ35879.1"/>
    </source>
</evidence>
<reference evidence="1 2" key="1">
    <citation type="submission" date="2017-06" db="EMBL/GenBank/DDBJ databases">
        <title>Description of Rhodopirellula bahusiensis sp. nov.</title>
        <authorList>
            <person name="Kizina J."/>
            <person name="Harder J."/>
        </authorList>
    </citation>
    <scope>NUCLEOTIDE SEQUENCE [LARGE SCALE GENOMIC DNA]</scope>
    <source>
        <strain evidence="1 2">SWK21</strain>
    </source>
</reference>
<dbReference type="Proteomes" id="UP000225740">
    <property type="component" value="Unassembled WGS sequence"/>
</dbReference>
<sequence length="78" mass="8411">MSASPANLSVERIRVDFLTDDEAVASAIPMNGPHLIAIAADSKSVEEVDVFRQGFPNMKECFGETGPFRRTLASQPSS</sequence>
<dbReference type="EMBL" id="NIZW01000004">
    <property type="protein sequence ID" value="PHQ35879.1"/>
    <property type="molecule type" value="Genomic_DNA"/>
</dbReference>
<keyword evidence="2" id="KW-1185">Reference proteome</keyword>
<evidence type="ECO:0000313" key="2">
    <source>
        <dbReference type="Proteomes" id="UP000225740"/>
    </source>
</evidence>
<dbReference type="GeneID" id="90607881"/>
<accession>A0A2G1WB71</accession>
<proteinExistence type="predicted"/>
<dbReference type="RefSeq" id="WP_099259970.1">
    <property type="nucleotide sequence ID" value="NZ_NIZW01000004.1"/>
</dbReference>
<comment type="caution">
    <text evidence="1">The sequence shown here is derived from an EMBL/GenBank/DDBJ whole genome shotgun (WGS) entry which is preliminary data.</text>
</comment>
<protein>
    <submittedName>
        <fullName evidence="1">Uncharacterized protein</fullName>
    </submittedName>
</protein>